<dbReference type="InterPro" id="IPR002156">
    <property type="entry name" value="RNaseH_domain"/>
</dbReference>
<comment type="caution">
    <text evidence="2">The sequence shown here is derived from an EMBL/GenBank/DDBJ whole genome shotgun (WGS) entry which is preliminary data.</text>
</comment>
<reference evidence="2" key="1">
    <citation type="journal article" date="2023" name="G3 (Bethesda)">
        <title>Whole genome assemblies of Zophobas morio and Tenebrio molitor.</title>
        <authorList>
            <person name="Kaur S."/>
            <person name="Stinson S.A."/>
            <person name="diCenzo G.C."/>
        </authorList>
    </citation>
    <scope>NUCLEOTIDE SEQUENCE</scope>
    <source>
        <strain evidence="2">QUZm001</strain>
    </source>
</reference>
<protein>
    <recommendedName>
        <fullName evidence="1">RNase H type-1 domain-containing protein</fullName>
    </recommendedName>
</protein>
<dbReference type="Gene3D" id="3.30.420.10">
    <property type="entry name" value="Ribonuclease H-like superfamily/Ribonuclease H"/>
    <property type="match status" value="1"/>
</dbReference>
<dbReference type="InterPro" id="IPR012337">
    <property type="entry name" value="RNaseH-like_sf"/>
</dbReference>
<dbReference type="EMBL" id="JALNTZ010000006">
    <property type="protein sequence ID" value="KAJ3650062.1"/>
    <property type="molecule type" value="Genomic_DNA"/>
</dbReference>
<keyword evidence="3" id="KW-1185">Reference proteome</keyword>
<dbReference type="PROSITE" id="PS50879">
    <property type="entry name" value="RNASE_H_1"/>
    <property type="match status" value="1"/>
</dbReference>
<accession>A0AA38MBQ2</accession>
<dbReference type="GO" id="GO:0004523">
    <property type="term" value="F:RNA-DNA hybrid ribonuclease activity"/>
    <property type="evidence" value="ECO:0007669"/>
    <property type="project" value="InterPro"/>
</dbReference>
<dbReference type="Proteomes" id="UP001168821">
    <property type="component" value="Unassembled WGS sequence"/>
</dbReference>
<dbReference type="SUPFAM" id="SSF53098">
    <property type="entry name" value="Ribonuclease H-like"/>
    <property type="match status" value="1"/>
</dbReference>
<gene>
    <name evidence="2" type="ORF">Zmor_021771</name>
</gene>
<feature type="domain" description="RNase H type-1" evidence="1">
    <location>
        <begin position="1"/>
        <end position="82"/>
    </location>
</feature>
<name>A0AA38MBQ2_9CUCU</name>
<dbReference type="InterPro" id="IPR036397">
    <property type="entry name" value="RNaseH_sf"/>
</dbReference>
<organism evidence="2 3">
    <name type="scientific">Zophobas morio</name>
    <dbReference type="NCBI Taxonomy" id="2755281"/>
    <lineage>
        <taxon>Eukaryota</taxon>
        <taxon>Metazoa</taxon>
        <taxon>Ecdysozoa</taxon>
        <taxon>Arthropoda</taxon>
        <taxon>Hexapoda</taxon>
        <taxon>Insecta</taxon>
        <taxon>Pterygota</taxon>
        <taxon>Neoptera</taxon>
        <taxon>Endopterygota</taxon>
        <taxon>Coleoptera</taxon>
        <taxon>Polyphaga</taxon>
        <taxon>Cucujiformia</taxon>
        <taxon>Tenebrionidae</taxon>
        <taxon>Zophobas</taxon>
    </lineage>
</organism>
<proteinExistence type="predicted"/>
<dbReference type="Pfam" id="PF00075">
    <property type="entry name" value="RNase_H"/>
    <property type="match status" value="1"/>
</dbReference>
<dbReference type="GO" id="GO:0003676">
    <property type="term" value="F:nucleic acid binding"/>
    <property type="evidence" value="ECO:0007669"/>
    <property type="project" value="InterPro"/>
</dbReference>
<evidence type="ECO:0000313" key="3">
    <source>
        <dbReference type="Proteomes" id="UP001168821"/>
    </source>
</evidence>
<sequence>MLGAKIVAEPEMHNKSIRILTDSKSALLALNSCMVRSGVVWECRQTLRYVTQRNSVELSWIKAHSGNEENESVAEMAKRAAYALLGTRTGNHAFGCPLEQTS</sequence>
<dbReference type="AlphaFoldDB" id="A0AA38MBQ2"/>
<evidence type="ECO:0000313" key="2">
    <source>
        <dbReference type="EMBL" id="KAJ3650062.1"/>
    </source>
</evidence>
<evidence type="ECO:0000259" key="1">
    <source>
        <dbReference type="PROSITE" id="PS50879"/>
    </source>
</evidence>